<dbReference type="Proteomes" id="UP000315496">
    <property type="component" value="Chromosome 3"/>
</dbReference>
<name>A0A4Z1SNY6_GIAMU</name>
<dbReference type="EMBL" id="VDLU01000003">
    <property type="protein sequence ID" value="TNJ27506.1"/>
    <property type="molecule type" value="Genomic_DNA"/>
</dbReference>
<evidence type="ECO:0000313" key="1">
    <source>
        <dbReference type="EMBL" id="TNJ27506.1"/>
    </source>
</evidence>
<protein>
    <recommendedName>
        <fullName evidence="3">FHA domain-containing protein</fullName>
    </recommendedName>
</protein>
<evidence type="ECO:0000313" key="2">
    <source>
        <dbReference type="Proteomes" id="UP000315496"/>
    </source>
</evidence>
<organism evidence="1 2">
    <name type="scientific">Giardia muris</name>
    <dbReference type="NCBI Taxonomy" id="5742"/>
    <lineage>
        <taxon>Eukaryota</taxon>
        <taxon>Metamonada</taxon>
        <taxon>Diplomonadida</taxon>
        <taxon>Hexamitidae</taxon>
        <taxon>Giardiinae</taxon>
        <taxon>Giardia</taxon>
    </lineage>
</organism>
<sequence>MCKGLTSLSQLSALCHLKYRDVTVLVRAFPFHVGSGPKMDLTLAPQVAAKHHFSLCTTLDGRVHIAPLAPLEVDGVEYLPSSPRVLLKTKSIINLQGLSIVVEQASIDLSSQAVTHTLGSVTPALVSRVAV</sequence>
<reference evidence="1 2" key="1">
    <citation type="submission" date="2019-05" db="EMBL/GenBank/DDBJ databases">
        <title>The compact genome of Giardia muris reveals important steps in the evolution of intestinal protozoan parasites.</title>
        <authorList>
            <person name="Xu F."/>
            <person name="Jimenez-Gonzalez A."/>
            <person name="Einarsson E."/>
            <person name="Astvaldsson A."/>
            <person name="Peirasmaki D."/>
            <person name="Eckmann L."/>
            <person name="Andersson J.O."/>
            <person name="Svard S.G."/>
            <person name="Jerlstrom-Hultqvist J."/>
        </authorList>
    </citation>
    <scope>NUCLEOTIDE SEQUENCE [LARGE SCALE GENOMIC DNA]</scope>
    <source>
        <strain evidence="1 2">Roberts-Thomson</strain>
    </source>
</reference>
<proteinExistence type="predicted"/>
<dbReference type="AlphaFoldDB" id="A0A4Z1SNY6"/>
<evidence type="ECO:0008006" key="3">
    <source>
        <dbReference type="Google" id="ProtNLM"/>
    </source>
</evidence>
<accession>A0A4Z1SNY6</accession>
<gene>
    <name evidence="1" type="ORF">GMRT_10809</name>
</gene>
<dbReference type="VEuPathDB" id="GiardiaDB:GMRT_10809"/>
<keyword evidence="2" id="KW-1185">Reference proteome</keyword>
<comment type="caution">
    <text evidence="1">The sequence shown here is derived from an EMBL/GenBank/DDBJ whole genome shotgun (WGS) entry which is preliminary data.</text>
</comment>